<feature type="compositionally biased region" description="Acidic residues" evidence="1">
    <location>
        <begin position="108"/>
        <end position="126"/>
    </location>
</feature>
<proteinExistence type="predicted"/>
<feature type="compositionally biased region" description="Low complexity" evidence="1">
    <location>
        <begin position="79"/>
        <end position="99"/>
    </location>
</feature>
<dbReference type="AlphaFoldDB" id="N1UV64"/>
<dbReference type="Proteomes" id="UP000010729">
    <property type="component" value="Unassembled WGS sequence"/>
</dbReference>
<name>N1UV64_9MICC</name>
<evidence type="ECO:0000313" key="2">
    <source>
        <dbReference type="EMBL" id="EMY32945.1"/>
    </source>
</evidence>
<sequence length="291" mass="30467">MRVRLGGTCAAGSIGGGITVPIGDPGDGDDEPDPGSADTHAGTEPPAANPAPAPGQEPAGDPVSAGWPDPVPAANPDMPVADAAEVAAPAPGAATDPATRSGPAEPVEPAELDTVAEPEDPVEPVEEGAGPVDGRKGPSRRRVVDELPDWALSPAQRAKREKAREAARAAAQPRVPVLVEHGPVEWHEAWREIEPTDLMVILARVDLARLDAAAVLDYVAASEKVTAYWQAQRIQGLGEYAARRTEPGSPEMGPDGYARDAVREVAWHLHQSRQTVAAQLAEANHLCRYFP</sequence>
<organism evidence="2 3">
    <name type="scientific">Arthrobacter crystallopoietes BAB-32</name>
    <dbReference type="NCBI Taxonomy" id="1246476"/>
    <lineage>
        <taxon>Bacteria</taxon>
        <taxon>Bacillati</taxon>
        <taxon>Actinomycetota</taxon>
        <taxon>Actinomycetes</taxon>
        <taxon>Micrococcales</taxon>
        <taxon>Micrococcaceae</taxon>
        <taxon>Crystallibacter</taxon>
    </lineage>
</organism>
<feature type="non-terminal residue" evidence="2">
    <location>
        <position position="291"/>
    </location>
</feature>
<evidence type="ECO:0000313" key="3">
    <source>
        <dbReference type="Proteomes" id="UP000010729"/>
    </source>
</evidence>
<accession>N1UV64</accession>
<feature type="region of interest" description="Disordered" evidence="1">
    <location>
        <begin position="1"/>
        <end position="168"/>
    </location>
</feature>
<comment type="caution">
    <text evidence="2">The sequence shown here is derived from an EMBL/GenBank/DDBJ whole genome shotgun (WGS) entry which is preliminary data.</text>
</comment>
<feature type="compositionally biased region" description="Low complexity" evidence="1">
    <location>
        <begin position="1"/>
        <end position="12"/>
    </location>
</feature>
<evidence type="ECO:0000256" key="1">
    <source>
        <dbReference type="SAM" id="MobiDB-lite"/>
    </source>
</evidence>
<dbReference type="EMBL" id="ANPE02000216">
    <property type="protein sequence ID" value="EMY32945.1"/>
    <property type="molecule type" value="Genomic_DNA"/>
</dbReference>
<keyword evidence="3" id="KW-1185">Reference proteome</keyword>
<gene>
    <name evidence="2" type="ORF">D477_017511</name>
</gene>
<reference evidence="2 3" key="1">
    <citation type="journal article" date="2013" name="Genome Announc.">
        <title>Draft Genome Sequence of Arthrobacter crystallopoietes Strain BAB-32, Revealing Genes for Bioremediation.</title>
        <authorList>
            <person name="Joshi M.N."/>
            <person name="Pandit A.S."/>
            <person name="Sharma A."/>
            <person name="Pandya R.V."/>
            <person name="Desai S.M."/>
            <person name="Saxena A.K."/>
            <person name="Bagatharia S.B."/>
        </authorList>
    </citation>
    <scope>NUCLEOTIDE SEQUENCE [LARGE SCALE GENOMIC DNA]</scope>
    <source>
        <strain evidence="2 3">BAB-32</strain>
    </source>
</reference>
<protein>
    <submittedName>
        <fullName evidence="2">Uncharacterized protein</fullName>
    </submittedName>
</protein>